<evidence type="ECO:0000313" key="2">
    <source>
        <dbReference type="EMBL" id="OCB90259.1"/>
    </source>
</evidence>
<feature type="region of interest" description="Disordered" evidence="1">
    <location>
        <begin position="1"/>
        <end position="165"/>
    </location>
</feature>
<name>A0A9Q5NDV2_SANBA</name>
<sequence>MVVTRRMARENASRNNDSNSDASDRVAANHLSTAAVYRETARDNIRNRASSRRRDANGNDEALQPYTPTENNSTKARLTTAVCRSRAAPRRRGRKTASSSKPHLAKQATTKAGGLNMPNEVNSNEDESQPSPVKRGEKRRREGGAEESNKENSATGDCETVPKSVRRIRRRAAKAPNDESETTPTNKASLLAAEGSLIWDSPQCISTCNDHSETDAIAAYALVELSSGRLIQEDEIKDAIYRPASGGKLKAVHPAPTVIA</sequence>
<dbReference type="AlphaFoldDB" id="A0A9Q5NDV2"/>
<gene>
    <name evidence="2" type="ORF">A7U60_g2549</name>
</gene>
<organism evidence="2 3">
    <name type="scientific">Sanghuangporus baumii</name>
    <name type="common">Phellinus baumii</name>
    <dbReference type="NCBI Taxonomy" id="108892"/>
    <lineage>
        <taxon>Eukaryota</taxon>
        <taxon>Fungi</taxon>
        <taxon>Dikarya</taxon>
        <taxon>Basidiomycota</taxon>
        <taxon>Agaricomycotina</taxon>
        <taxon>Agaricomycetes</taxon>
        <taxon>Hymenochaetales</taxon>
        <taxon>Hymenochaetaceae</taxon>
        <taxon>Sanghuangporus</taxon>
    </lineage>
</organism>
<dbReference type="Proteomes" id="UP000757232">
    <property type="component" value="Unassembled WGS sequence"/>
</dbReference>
<proteinExistence type="predicted"/>
<feature type="compositionally biased region" description="Low complexity" evidence="1">
    <location>
        <begin position="13"/>
        <end position="29"/>
    </location>
</feature>
<accession>A0A9Q5NDV2</accession>
<evidence type="ECO:0000256" key="1">
    <source>
        <dbReference type="SAM" id="MobiDB-lite"/>
    </source>
</evidence>
<evidence type="ECO:0000313" key="3">
    <source>
        <dbReference type="Proteomes" id="UP000757232"/>
    </source>
</evidence>
<feature type="compositionally biased region" description="Polar residues" evidence="1">
    <location>
        <begin position="66"/>
        <end position="77"/>
    </location>
</feature>
<protein>
    <submittedName>
        <fullName evidence="2">Uncharacterized protein</fullName>
    </submittedName>
</protein>
<comment type="caution">
    <text evidence="2">The sequence shown here is derived from an EMBL/GenBank/DDBJ whole genome shotgun (WGS) entry which is preliminary data.</text>
</comment>
<feature type="compositionally biased region" description="Basic and acidic residues" evidence="1">
    <location>
        <begin position="39"/>
        <end position="57"/>
    </location>
</feature>
<feature type="compositionally biased region" description="Basic and acidic residues" evidence="1">
    <location>
        <begin position="139"/>
        <end position="150"/>
    </location>
</feature>
<dbReference type="EMBL" id="LNZH02000138">
    <property type="protein sequence ID" value="OCB90259.1"/>
    <property type="molecule type" value="Genomic_DNA"/>
</dbReference>
<keyword evidence="3" id="KW-1185">Reference proteome</keyword>
<reference evidence="2" key="1">
    <citation type="submission" date="2016-06" db="EMBL/GenBank/DDBJ databases">
        <title>Draft Genome sequence of the fungus Inonotus baumii.</title>
        <authorList>
            <person name="Zhu H."/>
            <person name="Lin W."/>
        </authorList>
    </citation>
    <scope>NUCLEOTIDE SEQUENCE</scope>
    <source>
        <strain evidence="2">821</strain>
    </source>
</reference>